<proteinExistence type="predicted"/>
<gene>
    <name evidence="7" type="ORF">D0511_18405</name>
</gene>
<dbReference type="PIRSF" id="PIRSF028205">
    <property type="entry name" value="UCP028205"/>
    <property type="match status" value="1"/>
</dbReference>
<keyword evidence="3 5" id="KW-0732">Signal</keyword>
<dbReference type="InterPro" id="IPR033399">
    <property type="entry name" value="TP_0789-like"/>
</dbReference>
<feature type="signal peptide" evidence="5">
    <location>
        <begin position="1"/>
        <end position="24"/>
    </location>
</feature>
<evidence type="ECO:0000256" key="3">
    <source>
        <dbReference type="ARBA" id="ARBA00022729"/>
    </source>
</evidence>
<dbReference type="InterPro" id="IPR029046">
    <property type="entry name" value="LolA/LolB/LppX"/>
</dbReference>
<dbReference type="Proteomes" id="UP000258102">
    <property type="component" value="Chromosome 1"/>
</dbReference>
<keyword evidence="4" id="KW-0653">Protein transport</keyword>
<evidence type="ECO:0000313" key="7">
    <source>
        <dbReference type="EMBL" id="AXR03846.1"/>
    </source>
</evidence>
<keyword evidence="7" id="KW-0449">Lipoprotein</keyword>
<dbReference type="EMBL" id="CP031761">
    <property type="protein sequence ID" value="AXR03846.1"/>
    <property type="molecule type" value="Genomic_DNA"/>
</dbReference>
<comment type="subunit">
    <text evidence="1">Monomer.</text>
</comment>
<dbReference type="GO" id="GO:0015031">
    <property type="term" value="P:protein transport"/>
    <property type="evidence" value="ECO:0007669"/>
    <property type="project" value="UniProtKB-KW"/>
</dbReference>
<evidence type="ECO:0000256" key="5">
    <source>
        <dbReference type="SAM" id="SignalP"/>
    </source>
</evidence>
<dbReference type="KEGG" id="ppis:B1L02_18325"/>
<feature type="chain" id="PRO_5042009723" evidence="5">
    <location>
        <begin position="25"/>
        <end position="253"/>
    </location>
</feature>
<feature type="domain" description="Uncharacterized protein TP-0789" evidence="6">
    <location>
        <begin position="77"/>
        <end position="242"/>
    </location>
</feature>
<sequence>MFNKLSKTLLSTAVFAVASFSVCASQLTEAEAQSALLQVDAFRSESASVKVSATVKAFDEDVLKHTKQYDVYSSSSKRSLVVFKSDSEKGQKVLMKGSDYWMFMPKSRRPIRITPMQKLLGEASLGDIATLSWSEDYQVKSVAHAEGVIQLELQANSPKLSYQNIQLEIDQNDYFPKKAALYLRSGKHAKTAFFERGIRDNKVKVVAMTLQDKMQKGQKTVIAYDAVQQIEVPDKLFNPQILIRSDLDQLLTE</sequence>
<organism evidence="7 8">
    <name type="scientific">Pseudoalteromonas piscicida</name>
    <dbReference type="NCBI Taxonomy" id="43662"/>
    <lineage>
        <taxon>Bacteria</taxon>
        <taxon>Pseudomonadati</taxon>
        <taxon>Pseudomonadota</taxon>
        <taxon>Gammaproteobacteria</taxon>
        <taxon>Alteromonadales</taxon>
        <taxon>Pseudoalteromonadaceae</taxon>
        <taxon>Pseudoalteromonas</taxon>
    </lineage>
</organism>
<evidence type="ECO:0000259" key="6">
    <source>
        <dbReference type="Pfam" id="PF17131"/>
    </source>
</evidence>
<evidence type="ECO:0000256" key="4">
    <source>
        <dbReference type="ARBA" id="ARBA00022927"/>
    </source>
</evidence>
<reference evidence="7 8" key="1">
    <citation type="submission" date="2018-08" db="EMBL/GenBank/DDBJ databases">
        <title>Whole Genome Sequences of Two Pseudoalteromonas piscicida Strains, DE1-A and DE2-A, which Exhibit Strong Antibacterial Activity against Vibrio vulnificus.</title>
        <authorList>
            <person name="Richards G.P."/>
            <person name="Needleman D.S."/>
            <person name="Watson M.A."/>
            <person name="Polson S.W."/>
        </authorList>
    </citation>
    <scope>NUCLEOTIDE SEQUENCE [LARGE SCALE GENOMIC DNA]</scope>
    <source>
        <strain evidence="7 8">DE2-A</strain>
    </source>
</reference>
<evidence type="ECO:0000256" key="2">
    <source>
        <dbReference type="ARBA" id="ARBA00022448"/>
    </source>
</evidence>
<dbReference type="Gene3D" id="2.50.20.10">
    <property type="entry name" value="Lipoprotein localisation LolA/LolB/LppX"/>
    <property type="match status" value="1"/>
</dbReference>
<dbReference type="SUPFAM" id="SSF89392">
    <property type="entry name" value="Prokaryotic lipoproteins and lipoprotein localization factors"/>
    <property type="match status" value="1"/>
</dbReference>
<accession>A0AAD0W5R1</accession>
<dbReference type="InterPro" id="IPR011220">
    <property type="entry name" value="UCP028205"/>
</dbReference>
<dbReference type="Pfam" id="PF17131">
    <property type="entry name" value="LolA_like"/>
    <property type="match status" value="1"/>
</dbReference>
<evidence type="ECO:0000313" key="8">
    <source>
        <dbReference type="Proteomes" id="UP000258102"/>
    </source>
</evidence>
<keyword evidence="2" id="KW-0813">Transport</keyword>
<evidence type="ECO:0000256" key="1">
    <source>
        <dbReference type="ARBA" id="ARBA00011245"/>
    </source>
</evidence>
<dbReference type="AlphaFoldDB" id="A0AAD0W5R1"/>
<protein>
    <submittedName>
        <fullName evidence="7">Outer membrane lipoprotein-sorting protein</fullName>
    </submittedName>
</protein>
<dbReference type="RefSeq" id="WP_088532183.1">
    <property type="nucleotide sequence ID" value="NZ_CP021646.1"/>
</dbReference>
<name>A0AAD0W5R1_PSEO7</name>
<dbReference type="CDD" id="cd16329">
    <property type="entry name" value="LolA_like"/>
    <property type="match status" value="1"/>
</dbReference>